<keyword evidence="2" id="KW-0813">Transport</keyword>
<feature type="domain" description="ABC transporter" evidence="5">
    <location>
        <begin position="16"/>
        <end position="245"/>
    </location>
</feature>
<accession>A0ABQ3K605</accession>
<organism evidence="6 7">
    <name type="scientific">Deinococcus piscis</name>
    <dbReference type="NCBI Taxonomy" id="394230"/>
    <lineage>
        <taxon>Bacteria</taxon>
        <taxon>Thermotogati</taxon>
        <taxon>Deinococcota</taxon>
        <taxon>Deinococci</taxon>
        <taxon>Deinococcales</taxon>
        <taxon>Deinococcaceae</taxon>
        <taxon>Deinococcus</taxon>
    </lineage>
</organism>
<dbReference type="PROSITE" id="PS50893">
    <property type="entry name" value="ABC_TRANSPORTER_2"/>
    <property type="match status" value="1"/>
</dbReference>
<dbReference type="SMART" id="SM00382">
    <property type="entry name" value="AAA"/>
    <property type="match status" value="1"/>
</dbReference>
<comment type="similarity">
    <text evidence="1">Belongs to the ABC transporter superfamily.</text>
</comment>
<dbReference type="PANTHER" id="PTHR42734:SF5">
    <property type="entry name" value="IRON TRANSPORT SYSTEM ATP-BINDING PROTEIN HI_0361-RELATED"/>
    <property type="match status" value="1"/>
</dbReference>
<evidence type="ECO:0000256" key="4">
    <source>
        <dbReference type="ARBA" id="ARBA00022840"/>
    </source>
</evidence>
<dbReference type="InterPro" id="IPR003593">
    <property type="entry name" value="AAA+_ATPase"/>
</dbReference>
<dbReference type="Pfam" id="PF00005">
    <property type="entry name" value="ABC_tran"/>
    <property type="match status" value="1"/>
</dbReference>
<dbReference type="SUPFAM" id="SSF52540">
    <property type="entry name" value="P-loop containing nucleoside triphosphate hydrolases"/>
    <property type="match status" value="1"/>
</dbReference>
<dbReference type="CDD" id="cd03235">
    <property type="entry name" value="ABC_Metallic_Cations"/>
    <property type="match status" value="1"/>
</dbReference>
<dbReference type="PANTHER" id="PTHR42734">
    <property type="entry name" value="METAL TRANSPORT SYSTEM ATP-BINDING PROTEIN TM_0124-RELATED"/>
    <property type="match status" value="1"/>
</dbReference>
<dbReference type="PROSITE" id="PS00211">
    <property type="entry name" value="ABC_TRANSPORTER_1"/>
    <property type="match status" value="1"/>
</dbReference>
<sequence length="254" mass="27457">MTHLSCEPHCYQPEALHARDLSVRYEHHTALHGASASFRLGEFSAVIGPNGAGKSTLLKAMLGLVPLSGGEVDYGGSADLQPHAAYVPQGQTLDWAFPVTVWDVAMMGRTGRLGWWHRPGPADRARAEQALRQTELWELRGRHIAELSGGQRQRALLARMLVRDAAVLLLDEPLTGVDTTTSQSVLALLRAQADAGRAVVMVTHDLEQAAHWCDQLVLVNRQVVASGTPEQVYTPANIEATFSVSHLGSAHGKA</sequence>
<evidence type="ECO:0000259" key="5">
    <source>
        <dbReference type="PROSITE" id="PS50893"/>
    </source>
</evidence>
<dbReference type="InterPro" id="IPR050153">
    <property type="entry name" value="Metal_Ion_Import_ABC"/>
</dbReference>
<proteinExistence type="inferred from homology"/>
<dbReference type="InterPro" id="IPR017871">
    <property type="entry name" value="ABC_transporter-like_CS"/>
</dbReference>
<evidence type="ECO:0000256" key="1">
    <source>
        <dbReference type="ARBA" id="ARBA00005417"/>
    </source>
</evidence>
<keyword evidence="3" id="KW-0547">Nucleotide-binding</keyword>
<evidence type="ECO:0000313" key="6">
    <source>
        <dbReference type="EMBL" id="GHG04488.1"/>
    </source>
</evidence>
<dbReference type="Proteomes" id="UP000632154">
    <property type="component" value="Unassembled WGS sequence"/>
</dbReference>
<dbReference type="GO" id="GO:0005524">
    <property type="term" value="F:ATP binding"/>
    <property type="evidence" value="ECO:0007669"/>
    <property type="project" value="UniProtKB-KW"/>
</dbReference>
<dbReference type="RefSeq" id="WP_189643199.1">
    <property type="nucleotide sequence ID" value="NZ_BNAL01000019.1"/>
</dbReference>
<comment type="caution">
    <text evidence="6">The sequence shown here is derived from an EMBL/GenBank/DDBJ whole genome shotgun (WGS) entry which is preliminary data.</text>
</comment>
<gene>
    <name evidence="6" type="ORF">GCM10017783_16390</name>
</gene>
<dbReference type="EMBL" id="BNAL01000019">
    <property type="protein sequence ID" value="GHG04488.1"/>
    <property type="molecule type" value="Genomic_DNA"/>
</dbReference>
<dbReference type="Gene3D" id="3.40.50.300">
    <property type="entry name" value="P-loop containing nucleotide triphosphate hydrolases"/>
    <property type="match status" value="1"/>
</dbReference>
<evidence type="ECO:0000313" key="7">
    <source>
        <dbReference type="Proteomes" id="UP000632154"/>
    </source>
</evidence>
<evidence type="ECO:0000256" key="3">
    <source>
        <dbReference type="ARBA" id="ARBA00022741"/>
    </source>
</evidence>
<name>A0ABQ3K605_9DEIO</name>
<keyword evidence="7" id="KW-1185">Reference proteome</keyword>
<evidence type="ECO:0000256" key="2">
    <source>
        <dbReference type="ARBA" id="ARBA00022448"/>
    </source>
</evidence>
<dbReference type="InterPro" id="IPR003439">
    <property type="entry name" value="ABC_transporter-like_ATP-bd"/>
</dbReference>
<keyword evidence="4 6" id="KW-0067">ATP-binding</keyword>
<protein>
    <submittedName>
        <fullName evidence="6">Manganese ABC transporter ATP-binding protein</fullName>
    </submittedName>
</protein>
<reference evidence="7" key="1">
    <citation type="journal article" date="2019" name="Int. J. Syst. Evol. Microbiol.">
        <title>The Global Catalogue of Microorganisms (GCM) 10K type strain sequencing project: providing services to taxonomists for standard genome sequencing and annotation.</title>
        <authorList>
            <consortium name="The Broad Institute Genomics Platform"/>
            <consortium name="The Broad Institute Genome Sequencing Center for Infectious Disease"/>
            <person name="Wu L."/>
            <person name="Ma J."/>
        </authorList>
    </citation>
    <scope>NUCLEOTIDE SEQUENCE [LARGE SCALE GENOMIC DNA]</scope>
    <source>
        <strain evidence="7">CGMCC 1.18439</strain>
    </source>
</reference>
<dbReference type="InterPro" id="IPR027417">
    <property type="entry name" value="P-loop_NTPase"/>
</dbReference>